<protein>
    <submittedName>
        <fullName evidence="9">Uncharacterized protein PB18E9.04c-like</fullName>
    </submittedName>
</protein>
<dbReference type="Pfam" id="PF00010">
    <property type="entry name" value="HLH"/>
    <property type="match status" value="1"/>
</dbReference>
<dbReference type="GeneID" id="100366340"/>
<dbReference type="PANTHER" id="PTHR10985">
    <property type="entry name" value="BASIC HELIX-LOOP-HELIX TRANSCRIPTION FACTOR, HES-RELATED"/>
    <property type="match status" value="1"/>
</dbReference>
<dbReference type="InterPro" id="IPR036638">
    <property type="entry name" value="HLH_DNA-bd_sf"/>
</dbReference>
<dbReference type="PROSITE" id="PS50888">
    <property type="entry name" value="BHLH"/>
    <property type="match status" value="1"/>
</dbReference>
<keyword evidence="4" id="KW-0539">Nucleus</keyword>
<reference evidence="9" key="1">
    <citation type="submission" date="2025-08" db="UniProtKB">
        <authorList>
            <consortium name="RefSeq"/>
        </authorList>
    </citation>
    <scope>IDENTIFICATION</scope>
    <source>
        <tissue evidence="9">Testes</tissue>
    </source>
</reference>
<evidence type="ECO:0000313" key="9">
    <source>
        <dbReference type="RefSeq" id="XP_006812608.1"/>
    </source>
</evidence>
<dbReference type="Pfam" id="PF07527">
    <property type="entry name" value="Hairy_orange"/>
    <property type="match status" value="1"/>
</dbReference>
<dbReference type="Gene3D" id="6.10.250.980">
    <property type="match status" value="1"/>
</dbReference>
<dbReference type="RefSeq" id="XP_006812608.1">
    <property type="nucleotide sequence ID" value="XM_006812545.1"/>
</dbReference>
<feature type="compositionally biased region" description="Low complexity" evidence="5">
    <location>
        <begin position="276"/>
        <end position="293"/>
    </location>
</feature>
<dbReference type="InterPro" id="IPR050370">
    <property type="entry name" value="HES_HEY"/>
</dbReference>
<feature type="compositionally biased region" description="Polar residues" evidence="5">
    <location>
        <begin position="294"/>
        <end position="340"/>
    </location>
</feature>
<dbReference type="InterPro" id="IPR003650">
    <property type="entry name" value="Orange_dom"/>
</dbReference>
<keyword evidence="2" id="KW-0805">Transcription regulation</keyword>
<keyword evidence="3" id="KW-0804">Transcription</keyword>
<dbReference type="SMART" id="SM00353">
    <property type="entry name" value="HLH"/>
    <property type="match status" value="1"/>
</dbReference>
<feature type="region of interest" description="Disordered" evidence="5">
    <location>
        <begin position="201"/>
        <end position="340"/>
    </location>
</feature>
<evidence type="ECO:0000259" key="6">
    <source>
        <dbReference type="PROSITE" id="PS50888"/>
    </source>
</evidence>
<feature type="compositionally biased region" description="Low complexity" evidence="5">
    <location>
        <begin position="207"/>
        <end position="218"/>
    </location>
</feature>
<dbReference type="SUPFAM" id="SSF158457">
    <property type="entry name" value="Orange domain-like"/>
    <property type="match status" value="1"/>
</dbReference>
<organism evidence="8 9">
    <name type="scientific">Saccoglossus kowalevskii</name>
    <name type="common">Acorn worm</name>
    <dbReference type="NCBI Taxonomy" id="10224"/>
    <lineage>
        <taxon>Eukaryota</taxon>
        <taxon>Metazoa</taxon>
        <taxon>Hemichordata</taxon>
        <taxon>Enteropneusta</taxon>
        <taxon>Harrimaniidae</taxon>
        <taxon>Saccoglossus</taxon>
    </lineage>
</organism>
<evidence type="ECO:0000256" key="5">
    <source>
        <dbReference type="SAM" id="MobiDB-lite"/>
    </source>
</evidence>
<dbReference type="InterPro" id="IPR011598">
    <property type="entry name" value="bHLH_dom"/>
</dbReference>
<evidence type="ECO:0000256" key="2">
    <source>
        <dbReference type="ARBA" id="ARBA00023015"/>
    </source>
</evidence>
<feature type="domain" description="BHLH" evidence="6">
    <location>
        <begin position="21"/>
        <end position="80"/>
    </location>
</feature>
<sequence>MANGLTEELLQSMAPIRRDSKEYSSHKIVERRRRHRINSCISELSHVIPSSFVRSKHSSNTGKLEKAEVLELAVAYIHEIQRTGKDISLDTKKDDRVDANDNDVDDVTELEEIGKRRFEDGYKACMKEIARYLAEVEAMAPQDIRFLRLLCHLQNQNFEDVFKKEKSNLKPLVKPIRLLPKIGITRFEKSLNGHSEVALHHGRYDRSPISSPDTPSSDFETPSSEPPPLNSPPVRDRQVTTHFLAKQEPSDPPPCEAKRKRTSSGELKVVNVSSLTRFASPSPSPTRTTATSTMVNGSNSGRIALSPNGQTSNTCTSANSPTAVSSTNGNTSEDGRRQQPTTLLPVNVQTTPMGANGIQTAINSPVTANGIATNPSPQFLTILPHPFQHPPATKVLTGSKIVLDPVTGQYFLLPPTQCIQLPTHVHVAPQGANHILLNHPTAPGHIFPPPPPFNHVITASGHLLSTSTNHIASNGMLQSQCPNTLLAVAPTTSSAATINVPQSESVYSKFLNYGGHSPNSSSQESSYTTSPTTTVSSSYCSRILPGPPLSPTINPIQALENIAKKDPR</sequence>
<evidence type="ECO:0000256" key="4">
    <source>
        <dbReference type="ARBA" id="ARBA00023242"/>
    </source>
</evidence>
<dbReference type="Gene3D" id="4.10.280.10">
    <property type="entry name" value="Helix-loop-helix DNA-binding domain"/>
    <property type="match status" value="1"/>
</dbReference>
<feature type="domain" description="Orange" evidence="7">
    <location>
        <begin position="118"/>
        <end position="150"/>
    </location>
</feature>
<evidence type="ECO:0000313" key="8">
    <source>
        <dbReference type="Proteomes" id="UP000694865"/>
    </source>
</evidence>
<dbReference type="Proteomes" id="UP000694865">
    <property type="component" value="Unplaced"/>
</dbReference>
<gene>
    <name evidence="9" type="primary">LOC100366340</name>
</gene>
<evidence type="ECO:0000256" key="1">
    <source>
        <dbReference type="ARBA" id="ARBA00004123"/>
    </source>
</evidence>
<comment type="subcellular location">
    <subcellularLocation>
        <location evidence="1">Nucleus</location>
    </subcellularLocation>
</comment>
<dbReference type="SUPFAM" id="SSF47459">
    <property type="entry name" value="HLH, helix-loop-helix DNA-binding domain"/>
    <property type="match status" value="1"/>
</dbReference>
<keyword evidence="8" id="KW-1185">Reference proteome</keyword>
<proteinExistence type="predicted"/>
<accession>A0ABM0LXW7</accession>
<evidence type="ECO:0000256" key="3">
    <source>
        <dbReference type="ARBA" id="ARBA00023163"/>
    </source>
</evidence>
<dbReference type="PROSITE" id="PS51054">
    <property type="entry name" value="ORANGE"/>
    <property type="match status" value="1"/>
</dbReference>
<name>A0ABM0LXW7_SACKO</name>
<evidence type="ECO:0000259" key="7">
    <source>
        <dbReference type="PROSITE" id="PS51054"/>
    </source>
</evidence>